<dbReference type="SUPFAM" id="SSF51206">
    <property type="entry name" value="cAMP-binding domain-like"/>
    <property type="match status" value="1"/>
</dbReference>
<dbReference type="InterPro" id="IPR036388">
    <property type="entry name" value="WH-like_DNA-bd_sf"/>
</dbReference>
<accession>A0A6N6JLR6</accession>
<dbReference type="InterPro" id="IPR036390">
    <property type="entry name" value="WH_DNA-bd_sf"/>
</dbReference>
<dbReference type="Pfam" id="PF13545">
    <property type="entry name" value="HTH_Crp_2"/>
    <property type="match status" value="1"/>
</dbReference>
<reference evidence="5 6" key="1">
    <citation type="submission" date="2019-12" db="EMBL/GenBank/DDBJ databases">
        <title>Litoreibacter badius sp. nov., a novel bacteriochlorophyll a-containing bacterium in the genus Litoreibacter.</title>
        <authorList>
            <person name="Kanamuro M."/>
            <person name="Takabe Y."/>
            <person name="Mori K."/>
            <person name="Takaichi S."/>
            <person name="Hanada S."/>
        </authorList>
    </citation>
    <scope>NUCLEOTIDE SEQUENCE [LARGE SCALE GENOMIC DNA]</scope>
    <source>
        <strain evidence="5 6">K6</strain>
    </source>
</reference>
<protein>
    <submittedName>
        <fullName evidence="5">Crp/Fnr family transcriptional regulator</fullName>
    </submittedName>
</protein>
<dbReference type="InterPro" id="IPR014710">
    <property type="entry name" value="RmlC-like_jellyroll"/>
</dbReference>
<dbReference type="InterPro" id="IPR000595">
    <property type="entry name" value="cNMP-bd_dom"/>
</dbReference>
<proteinExistence type="predicted"/>
<keyword evidence="6" id="KW-1185">Reference proteome</keyword>
<dbReference type="InterPro" id="IPR018490">
    <property type="entry name" value="cNMP-bd_dom_sf"/>
</dbReference>
<keyword evidence="1" id="KW-0805">Transcription regulation</keyword>
<dbReference type="Proteomes" id="UP000436822">
    <property type="component" value="Unassembled WGS sequence"/>
</dbReference>
<keyword evidence="3" id="KW-0804">Transcription</keyword>
<evidence type="ECO:0000313" key="5">
    <source>
        <dbReference type="EMBL" id="GFE66349.1"/>
    </source>
</evidence>
<gene>
    <name evidence="5" type="ORF">KIN_34230</name>
</gene>
<organism evidence="5 6">
    <name type="scientific">Litoreibacter roseus</name>
    <dbReference type="NCBI Taxonomy" id="2601869"/>
    <lineage>
        <taxon>Bacteria</taxon>
        <taxon>Pseudomonadati</taxon>
        <taxon>Pseudomonadota</taxon>
        <taxon>Alphaproteobacteria</taxon>
        <taxon>Rhodobacterales</taxon>
        <taxon>Roseobacteraceae</taxon>
        <taxon>Litoreibacter</taxon>
    </lineage>
</organism>
<dbReference type="Gene3D" id="2.60.120.10">
    <property type="entry name" value="Jelly Rolls"/>
    <property type="match status" value="1"/>
</dbReference>
<dbReference type="GO" id="GO:0003677">
    <property type="term" value="F:DNA binding"/>
    <property type="evidence" value="ECO:0007669"/>
    <property type="project" value="UniProtKB-KW"/>
</dbReference>
<keyword evidence="2" id="KW-0238">DNA-binding</keyword>
<evidence type="ECO:0000259" key="4">
    <source>
        <dbReference type="PROSITE" id="PS51063"/>
    </source>
</evidence>
<dbReference type="GO" id="GO:0006355">
    <property type="term" value="P:regulation of DNA-templated transcription"/>
    <property type="evidence" value="ECO:0007669"/>
    <property type="project" value="InterPro"/>
</dbReference>
<evidence type="ECO:0000256" key="1">
    <source>
        <dbReference type="ARBA" id="ARBA00023015"/>
    </source>
</evidence>
<comment type="caution">
    <text evidence="5">The sequence shown here is derived from an EMBL/GenBank/DDBJ whole genome shotgun (WGS) entry which is preliminary data.</text>
</comment>
<dbReference type="CDD" id="cd00038">
    <property type="entry name" value="CAP_ED"/>
    <property type="match status" value="1"/>
</dbReference>
<dbReference type="Gene3D" id="1.10.10.10">
    <property type="entry name" value="Winged helix-like DNA-binding domain superfamily/Winged helix DNA-binding domain"/>
    <property type="match status" value="1"/>
</dbReference>
<dbReference type="InterPro" id="IPR012318">
    <property type="entry name" value="HTH_CRP"/>
</dbReference>
<dbReference type="AlphaFoldDB" id="A0A6N6JLR6"/>
<feature type="domain" description="HTH crp-type" evidence="4">
    <location>
        <begin position="155"/>
        <end position="229"/>
    </location>
</feature>
<dbReference type="Pfam" id="PF00027">
    <property type="entry name" value="cNMP_binding"/>
    <property type="match status" value="1"/>
</dbReference>
<dbReference type="SMART" id="SM00419">
    <property type="entry name" value="HTH_CRP"/>
    <property type="match status" value="1"/>
</dbReference>
<dbReference type="PROSITE" id="PS51063">
    <property type="entry name" value="HTH_CRP_2"/>
    <property type="match status" value="1"/>
</dbReference>
<sequence length="239" mass="26604">MDAVSDGTASDVMNDVIPRKRHIAAKYDMPPDHLAYLMSRPRRTIRIAAGRTFVRRGTHLADMLLVVDGWIARSQYLTSGARQISEFVLPGDIILPSATGDQATTSNIEALTDVTADLIRIDLADQRLETLDIFVRVHEADAEELRVSITDLGRRSAVERLANMLWRLDVRLSADASAGRDGRVLNVTQETLADLAGLSLVHTNKTLKWMQDQGLVERRNGKLLVASRSKMKSLCEDMR</sequence>
<evidence type="ECO:0000256" key="2">
    <source>
        <dbReference type="ARBA" id="ARBA00023125"/>
    </source>
</evidence>
<dbReference type="EMBL" id="BLJE01000004">
    <property type="protein sequence ID" value="GFE66349.1"/>
    <property type="molecule type" value="Genomic_DNA"/>
</dbReference>
<evidence type="ECO:0000256" key="3">
    <source>
        <dbReference type="ARBA" id="ARBA00023163"/>
    </source>
</evidence>
<evidence type="ECO:0000313" key="6">
    <source>
        <dbReference type="Proteomes" id="UP000436822"/>
    </source>
</evidence>
<name>A0A6N6JLR6_9RHOB</name>
<dbReference type="SUPFAM" id="SSF46785">
    <property type="entry name" value="Winged helix' DNA-binding domain"/>
    <property type="match status" value="1"/>
</dbReference>